<dbReference type="Proteomes" id="UP000554482">
    <property type="component" value="Unassembled WGS sequence"/>
</dbReference>
<reference evidence="1 2" key="1">
    <citation type="submission" date="2020-06" db="EMBL/GenBank/DDBJ databases">
        <title>Transcriptomic and genomic resources for Thalictrum thalictroides and T. hernandezii: Facilitating candidate gene discovery in an emerging model plant lineage.</title>
        <authorList>
            <person name="Arias T."/>
            <person name="Riano-Pachon D.M."/>
            <person name="Di Stilio V.S."/>
        </authorList>
    </citation>
    <scope>NUCLEOTIDE SEQUENCE [LARGE SCALE GENOMIC DNA]</scope>
    <source>
        <strain evidence="2">cv. WT478/WT964</strain>
        <tissue evidence="1">Leaves</tissue>
    </source>
</reference>
<dbReference type="PANTHER" id="PTHR35833:SF1">
    <property type="entry name" value="GALACTOSE-BINDING DOMAIN-CONTAINING PROTEIN"/>
    <property type="match status" value="1"/>
</dbReference>
<accession>A0A7J6VWB8</accession>
<dbReference type="PANTHER" id="PTHR35833">
    <property type="entry name" value="GALACTOSE-BINDING DOMAIN-LIKE, ARMADILLO-TYPE FOLD PROTEIN-RELATED"/>
    <property type="match status" value="1"/>
</dbReference>
<gene>
    <name evidence="1" type="ORF">FRX31_021786</name>
</gene>
<dbReference type="EMBL" id="JABWDY010026527">
    <property type="protein sequence ID" value="KAF5188622.1"/>
    <property type="molecule type" value="Genomic_DNA"/>
</dbReference>
<dbReference type="OrthoDB" id="1743249at2759"/>
<evidence type="ECO:0000313" key="2">
    <source>
        <dbReference type="Proteomes" id="UP000554482"/>
    </source>
</evidence>
<name>A0A7J6VWB8_THATH</name>
<protein>
    <submittedName>
        <fullName evidence="1">Uncharacterized protein</fullName>
    </submittedName>
</protein>
<sequence>MRNPWHIFDDPGDFSGFEKMWREALKRSCGELISGIFYRAQSRRSRSPSPFVQPAASFVVFRPDVVFILLRRVHKDSHLGIVCRTASRILEKLVEPGLSLDAPTLDGDPTVVFKPGSACNETAKVEASNHMLLADYSVLFGEEFTVSDDQWDSNYVNVLDVGAVEEGIFHVLYACASHVSYSFHRSSM</sequence>
<dbReference type="AlphaFoldDB" id="A0A7J6VWB8"/>
<comment type="caution">
    <text evidence="1">The sequence shown here is derived from an EMBL/GenBank/DDBJ whole genome shotgun (WGS) entry which is preliminary data.</text>
</comment>
<proteinExistence type="predicted"/>
<organism evidence="1 2">
    <name type="scientific">Thalictrum thalictroides</name>
    <name type="common">Rue-anemone</name>
    <name type="synonym">Anemone thalictroides</name>
    <dbReference type="NCBI Taxonomy" id="46969"/>
    <lineage>
        <taxon>Eukaryota</taxon>
        <taxon>Viridiplantae</taxon>
        <taxon>Streptophyta</taxon>
        <taxon>Embryophyta</taxon>
        <taxon>Tracheophyta</taxon>
        <taxon>Spermatophyta</taxon>
        <taxon>Magnoliopsida</taxon>
        <taxon>Ranunculales</taxon>
        <taxon>Ranunculaceae</taxon>
        <taxon>Thalictroideae</taxon>
        <taxon>Thalictrum</taxon>
    </lineage>
</organism>
<keyword evidence="2" id="KW-1185">Reference proteome</keyword>
<evidence type="ECO:0000313" key="1">
    <source>
        <dbReference type="EMBL" id="KAF5188622.1"/>
    </source>
</evidence>